<accession>A0ABR0FAV9</accession>
<dbReference type="RefSeq" id="XP_062729403.1">
    <property type="nucleotide sequence ID" value="XM_062880745.1"/>
</dbReference>
<reference evidence="1 2" key="1">
    <citation type="journal article" date="2023" name="bioRxiv">
        <title>High-quality genome assemblies of four members of thePodospora anserinaspecies complex.</title>
        <authorList>
            <person name="Ament-Velasquez S.L."/>
            <person name="Vogan A.A."/>
            <person name="Wallerman O."/>
            <person name="Hartmann F."/>
            <person name="Gautier V."/>
            <person name="Silar P."/>
            <person name="Giraud T."/>
            <person name="Johannesson H."/>
        </authorList>
    </citation>
    <scope>NUCLEOTIDE SEQUENCE [LARGE SCALE GENOMIC DNA]</scope>
    <source>
        <strain evidence="1 2">CBS 112042</strain>
    </source>
</reference>
<organism evidence="1 2">
    <name type="scientific">Podospora bellae-mahoneyi</name>
    <dbReference type="NCBI Taxonomy" id="2093777"/>
    <lineage>
        <taxon>Eukaryota</taxon>
        <taxon>Fungi</taxon>
        <taxon>Dikarya</taxon>
        <taxon>Ascomycota</taxon>
        <taxon>Pezizomycotina</taxon>
        <taxon>Sordariomycetes</taxon>
        <taxon>Sordariomycetidae</taxon>
        <taxon>Sordariales</taxon>
        <taxon>Podosporaceae</taxon>
        <taxon>Podospora</taxon>
    </lineage>
</organism>
<dbReference type="EMBL" id="JAFFGZ010000008">
    <property type="protein sequence ID" value="KAK4640427.1"/>
    <property type="molecule type" value="Genomic_DNA"/>
</dbReference>
<dbReference type="Proteomes" id="UP001322138">
    <property type="component" value="Unassembled WGS sequence"/>
</dbReference>
<comment type="caution">
    <text evidence="1">The sequence shown here is derived from an EMBL/GenBank/DDBJ whole genome shotgun (WGS) entry which is preliminary data.</text>
</comment>
<proteinExistence type="predicted"/>
<sequence>MASASEAGLWRLFFGPRQRSPFEDGRQQDPAELNRPLVYWRRSRLQTHEKGGLVVRQAMTQRHSAHNRVSALRQMTEDWRKTIGELQKKCIVTLFVVWGAGGVKRRAYGLVPKVLERCQVPGGRRAVYIDAR</sequence>
<gene>
    <name evidence="1" type="ORF">QC761_602965</name>
</gene>
<evidence type="ECO:0000313" key="1">
    <source>
        <dbReference type="EMBL" id="KAK4640427.1"/>
    </source>
</evidence>
<dbReference type="GeneID" id="87900227"/>
<name>A0ABR0FAV9_9PEZI</name>
<evidence type="ECO:0000313" key="2">
    <source>
        <dbReference type="Proteomes" id="UP001322138"/>
    </source>
</evidence>
<protein>
    <submittedName>
        <fullName evidence="1">Uncharacterized protein</fullName>
    </submittedName>
</protein>
<keyword evidence="2" id="KW-1185">Reference proteome</keyword>